<protein>
    <submittedName>
        <fullName evidence="2">Carboxypeptidase-like regulatory domain-containing protein</fullName>
    </submittedName>
</protein>
<feature type="signal peptide" evidence="1">
    <location>
        <begin position="1"/>
        <end position="33"/>
    </location>
</feature>
<dbReference type="Gene3D" id="2.60.40.1120">
    <property type="entry name" value="Carboxypeptidase-like, regulatory domain"/>
    <property type="match status" value="1"/>
</dbReference>
<comment type="caution">
    <text evidence="2">The sequence shown here is derived from an EMBL/GenBank/DDBJ whole genome shotgun (WGS) entry which is preliminary data.</text>
</comment>
<proteinExistence type="predicted"/>
<dbReference type="SUPFAM" id="SSF49452">
    <property type="entry name" value="Starch-binding domain-like"/>
    <property type="match status" value="1"/>
</dbReference>
<organism evidence="2 3">
    <name type="scientific">Dyella lutea</name>
    <dbReference type="NCBI Taxonomy" id="2950441"/>
    <lineage>
        <taxon>Bacteria</taxon>
        <taxon>Pseudomonadati</taxon>
        <taxon>Pseudomonadota</taxon>
        <taxon>Gammaproteobacteria</taxon>
        <taxon>Lysobacterales</taxon>
        <taxon>Rhodanobacteraceae</taxon>
        <taxon>Dyella</taxon>
    </lineage>
</organism>
<reference evidence="2 3" key="1">
    <citation type="submission" date="2022-06" db="EMBL/GenBank/DDBJ databases">
        <title>Dyella sp. Sa strain:Sa Genome sequencing.</title>
        <authorList>
            <person name="Park S."/>
        </authorList>
    </citation>
    <scope>NUCLEOTIDE SEQUENCE [LARGE SCALE GENOMIC DNA]</scope>
    <source>
        <strain evidence="2 3">Sa</strain>
    </source>
</reference>
<evidence type="ECO:0000313" key="2">
    <source>
        <dbReference type="EMBL" id="MCP1375814.1"/>
    </source>
</evidence>
<keyword evidence="3" id="KW-1185">Reference proteome</keyword>
<evidence type="ECO:0000313" key="3">
    <source>
        <dbReference type="Proteomes" id="UP001204615"/>
    </source>
</evidence>
<name>A0ABT1FEK2_9GAMM</name>
<accession>A0ABT1FEK2</accession>
<evidence type="ECO:0000256" key="1">
    <source>
        <dbReference type="SAM" id="SignalP"/>
    </source>
</evidence>
<sequence>MNKTHANPARLARGARLVVVAALGLVASAAAFGQSTTGSVFGYAPPGDVVAAHSTTNGNQRKVHVQADGRYALRSLPAGVYNVTLEENGKAVLTHLKVPVVVGRGSKVDFDCTRGDCAKAADRS</sequence>
<dbReference type="EMBL" id="JAMZEK010000004">
    <property type="protein sequence ID" value="MCP1375814.1"/>
    <property type="molecule type" value="Genomic_DNA"/>
</dbReference>
<dbReference type="InterPro" id="IPR013784">
    <property type="entry name" value="Carb-bd-like_fold"/>
</dbReference>
<dbReference type="RefSeq" id="WP_253568570.1">
    <property type="nucleotide sequence ID" value="NZ_JAMZEK010000004.1"/>
</dbReference>
<feature type="chain" id="PRO_5045287545" evidence="1">
    <location>
        <begin position="34"/>
        <end position="124"/>
    </location>
</feature>
<keyword evidence="1" id="KW-0732">Signal</keyword>
<gene>
    <name evidence="2" type="ORF">NC595_17330</name>
</gene>
<dbReference type="Proteomes" id="UP001204615">
    <property type="component" value="Unassembled WGS sequence"/>
</dbReference>